<dbReference type="InterPro" id="IPR036322">
    <property type="entry name" value="WD40_repeat_dom_sf"/>
</dbReference>
<organism evidence="13 14">
    <name type="scientific">Astrephomene gubernaculifera</name>
    <dbReference type="NCBI Taxonomy" id="47775"/>
    <lineage>
        <taxon>Eukaryota</taxon>
        <taxon>Viridiplantae</taxon>
        <taxon>Chlorophyta</taxon>
        <taxon>core chlorophytes</taxon>
        <taxon>Chlorophyceae</taxon>
        <taxon>CS clade</taxon>
        <taxon>Chlamydomonadales</taxon>
        <taxon>Astrephomenaceae</taxon>
        <taxon>Astrephomene</taxon>
    </lineage>
</organism>
<dbReference type="GO" id="GO:0031080">
    <property type="term" value="C:nuclear pore outer ring"/>
    <property type="evidence" value="ECO:0007669"/>
    <property type="project" value="TreeGrafter"/>
</dbReference>
<keyword evidence="6" id="KW-0509">mRNA transport</keyword>
<dbReference type="Gene3D" id="2.130.10.10">
    <property type="entry name" value="YVTN repeat-like/Quinoprotein amine dehydrogenase"/>
    <property type="match status" value="1"/>
</dbReference>
<accession>A0AAD3HQ78</accession>
<evidence type="ECO:0000256" key="6">
    <source>
        <dbReference type="ARBA" id="ARBA00022816"/>
    </source>
</evidence>
<dbReference type="GO" id="GO:0051028">
    <property type="term" value="P:mRNA transport"/>
    <property type="evidence" value="ECO:0007669"/>
    <property type="project" value="UniProtKB-KW"/>
</dbReference>
<dbReference type="SUPFAM" id="SSF50978">
    <property type="entry name" value="WD40 repeat-like"/>
    <property type="match status" value="1"/>
</dbReference>
<protein>
    <submittedName>
        <fullName evidence="13">Uncharacterized protein</fullName>
    </submittedName>
</protein>
<name>A0AAD3HQ78_9CHLO</name>
<sequence>MTGLSNFESGHTDMVHDAQLDYYGRRLATCSSDRTIKVFDIVGDHHTHLADLRGHEGPVWQVCWGHPKYGSILASCSFDHRVIVWKEGQSNQWQQAYITPASLHTASVNSICWAPYELGLILACASSDGTVSIIEYKADGTWETTKLPGGHSVGCTAVSWAPAHAPGALVSSKQSPATPVKRLVTSGCDNLVKVWRYGELGWAEEEALAGHSDWVRDAAWAPSLGLPKNTIASAGQDGQVFVWSERAAAAGGGGSWDRKLVHDFKVPVWRVSWSTTGSILAVSDGNNAVTLWKESVDGVWQQITQ</sequence>
<evidence type="ECO:0000256" key="2">
    <source>
        <dbReference type="ARBA" id="ARBA00010102"/>
    </source>
</evidence>
<evidence type="ECO:0000256" key="11">
    <source>
        <dbReference type="ARBA" id="ARBA00060100"/>
    </source>
</evidence>
<dbReference type="PANTHER" id="PTHR11024:SF2">
    <property type="entry name" value="PROTEIN SEC13 HOMOLOG"/>
    <property type="match status" value="1"/>
</dbReference>
<dbReference type="Pfam" id="PF00400">
    <property type="entry name" value="WD40"/>
    <property type="match status" value="4"/>
</dbReference>
<keyword evidence="5" id="KW-0677">Repeat</keyword>
<keyword evidence="7" id="KW-0653">Protein transport</keyword>
<dbReference type="GO" id="GO:0090114">
    <property type="term" value="P:COPII-coated vesicle budding"/>
    <property type="evidence" value="ECO:0007669"/>
    <property type="project" value="TreeGrafter"/>
</dbReference>
<feature type="repeat" description="WD" evidence="12">
    <location>
        <begin position="208"/>
        <end position="244"/>
    </location>
</feature>
<evidence type="ECO:0000313" key="13">
    <source>
        <dbReference type="EMBL" id="GFR48620.1"/>
    </source>
</evidence>
<evidence type="ECO:0000256" key="3">
    <source>
        <dbReference type="ARBA" id="ARBA00022448"/>
    </source>
</evidence>
<evidence type="ECO:0000256" key="4">
    <source>
        <dbReference type="ARBA" id="ARBA00022574"/>
    </source>
</evidence>
<evidence type="ECO:0000256" key="5">
    <source>
        <dbReference type="ARBA" id="ARBA00022737"/>
    </source>
</evidence>
<dbReference type="FunFam" id="2.130.10.10:FF:000017">
    <property type="entry name" value="SEC13 homolog (S. cerevisiae)"/>
    <property type="match status" value="1"/>
</dbReference>
<feature type="repeat" description="WD" evidence="12">
    <location>
        <begin position="52"/>
        <end position="86"/>
    </location>
</feature>
<dbReference type="GO" id="GO:0005198">
    <property type="term" value="F:structural molecule activity"/>
    <property type="evidence" value="ECO:0007669"/>
    <property type="project" value="InterPro"/>
</dbReference>
<dbReference type="AlphaFoldDB" id="A0AAD3HQ78"/>
<evidence type="ECO:0000256" key="10">
    <source>
        <dbReference type="ARBA" id="ARBA00023242"/>
    </source>
</evidence>
<dbReference type="PROSITE" id="PS50082">
    <property type="entry name" value="WD_REPEATS_2"/>
    <property type="match status" value="3"/>
</dbReference>
<dbReference type="InterPro" id="IPR015943">
    <property type="entry name" value="WD40/YVTN_repeat-like_dom_sf"/>
</dbReference>
<comment type="similarity">
    <text evidence="2">Belongs to the WD repeat SEC13 family.</text>
</comment>
<dbReference type="GO" id="GO:0006606">
    <property type="term" value="P:protein import into nucleus"/>
    <property type="evidence" value="ECO:0007669"/>
    <property type="project" value="TreeGrafter"/>
</dbReference>
<evidence type="ECO:0000256" key="7">
    <source>
        <dbReference type="ARBA" id="ARBA00022927"/>
    </source>
</evidence>
<evidence type="ECO:0000313" key="14">
    <source>
        <dbReference type="Proteomes" id="UP001054857"/>
    </source>
</evidence>
<evidence type="ECO:0000256" key="8">
    <source>
        <dbReference type="ARBA" id="ARBA00023010"/>
    </source>
</evidence>
<dbReference type="EMBL" id="BMAR01000024">
    <property type="protein sequence ID" value="GFR48620.1"/>
    <property type="molecule type" value="Genomic_DNA"/>
</dbReference>
<comment type="subcellular location">
    <subcellularLocation>
        <location evidence="1">Nucleus</location>
        <location evidence="1">Nuclear pore complex</location>
    </subcellularLocation>
</comment>
<evidence type="ECO:0000256" key="9">
    <source>
        <dbReference type="ARBA" id="ARBA00023132"/>
    </source>
</evidence>
<keyword evidence="8" id="KW-0811">Translocation</keyword>
<dbReference type="Proteomes" id="UP001054857">
    <property type="component" value="Unassembled WGS sequence"/>
</dbReference>
<dbReference type="GO" id="GO:0030127">
    <property type="term" value="C:COPII vesicle coat"/>
    <property type="evidence" value="ECO:0007669"/>
    <property type="project" value="TreeGrafter"/>
</dbReference>
<gene>
    <name evidence="13" type="ORF">Agub_g10534</name>
</gene>
<keyword evidence="9" id="KW-0906">Nuclear pore complex</keyword>
<dbReference type="PANTHER" id="PTHR11024">
    <property type="entry name" value="NUCLEAR PORE COMPLEX PROTEIN SEC13 / SEH1 FAMILY MEMBER"/>
    <property type="match status" value="1"/>
</dbReference>
<dbReference type="SMART" id="SM00320">
    <property type="entry name" value="WD40"/>
    <property type="match status" value="6"/>
</dbReference>
<dbReference type="PROSITE" id="PS50294">
    <property type="entry name" value="WD_REPEATS_REGION"/>
    <property type="match status" value="1"/>
</dbReference>
<comment type="function">
    <text evidence="11">Required for protein transport from the endoplasmic reticulum to the Golgi apparatus.</text>
</comment>
<keyword evidence="14" id="KW-1185">Reference proteome</keyword>
<keyword evidence="4 12" id="KW-0853">WD repeat</keyword>
<comment type="caution">
    <text evidence="13">The sequence shown here is derived from an EMBL/GenBank/DDBJ whole genome shotgun (WGS) entry which is preliminary data.</text>
</comment>
<proteinExistence type="inferred from homology"/>
<keyword evidence="3" id="KW-0813">Transport</keyword>
<evidence type="ECO:0000256" key="12">
    <source>
        <dbReference type="PROSITE-ProRule" id="PRU00221"/>
    </source>
</evidence>
<feature type="repeat" description="WD" evidence="12">
    <location>
        <begin position="8"/>
        <end position="41"/>
    </location>
</feature>
<dbReference type="InterPro" id="IPR001680">
    <property type="entry name" value="WD40_rpt"/>
</dbReference>
<evidence type="ECO:0000256" key="1">
    <source>
        <dbReference type="ARBA" id="ARBA00004567"/>
    </source>
</evidence>
<reference evidence="13 14" key="1">
    <citation type="journal article" date="2021" name="Sci. Rep.">
        <title>Genome sequencing of the multicellular alga Astrephomene provides insights into convergent evolution of germ-soma differentiation.</title>
        <authorList>
            <person name="Yamashita S."/>
            <person name="Yamamoto K."/>
            <person name="Matsuzaki R."/>
            <person name="Suzuki S."/>
            <person name="Yamaguchi H."/>
            <person name="Hirooka S."/>
            <person name="Minakuchi Y."/>
            <person name="Miyagishima S."/>
            <person name="Kawachi M."/>
            <person name="Toyoda A."/>
            <person name="Nozaki H."/>
        </authorList>
    </citation>
    <scope>NUCLEOTIDE SEQUENCE [LARGE SCALE GENOMIC DNA]</scope>
    <source>
        <strain evidence="13 14">NIES-4017</strain>
    </source>
</reference>
<keyword evidence="10" id="KW-0539">Nucleus</keyword>
<dbReference type="InterPro" id="IPR037363">
    <property type="entry name" value="Sec13/Seh1_fam"/>
</dbReference>